<evidence type="ECO:0000313" key="2">
    <source>
        <dbReference type="Proteomes" id="UP000320209"/>
    </source>
</evidence>
<dbReference type="InterPro" id="IPR021607">
    <property type="entry name" value="DUF3224"/>
</dbReference>
<evidence type="ECO:0000313" key="1">
    <source>
        <dbReference type="EMBL" id="TQL70229.1"/>
    </source>
</evidence>
<sequence>MTTESSTSSSTYSSKASTTMAVARWHEAAYVDIDGEGTKMGDDVYIPHRGLTTSETDYTYTGELEGTGTARMIGAYGNPAGGAVFEAYEQFTGSIAGQEGSCVWRVSGTYADKTVRSHLTVIPGLGTGGLEGLVGEADMVLSEESGGEAYGFVLSYDWR</sequence>
<dbReference type="Proteomes" id="UP000320209">
    <property type="component" value="Unassembled WGS sequence"/>
</dbReference>
<organism evidence="1 2">
    <name type="scientific">Nocardioides albertanoniae</name>
    <dbReference type="NCBI Taxonomy" id="1175486"/>
    <lineage>
        <taxon>Bacteria</taxon>
        <taxon>Bacillati</taxon>
        <taxon>Actinomycetota</taxon>
        <taxon>Actinomycetes</taxon>
        <taxon>Propionibacteriales</taxon>
        <taxon>Nocardioidaceae</taxon>
        <taxon>Nocardioides</taxon>
    </lineage>
</organism>
<reference evidence="1 2" key="1">
    <citation type="submission" date="2019-06" db="EMBL/GenBank/DDBJ databases">
        <title>Sequencing the genomes of 1000 actinobacteria strains.</title>
        <authorList>
            <person name="Klenk H.-P."/>
        </authorList>
    </citation>
    <scope>NUCLEOTIDE SEQUENCE [LARGE SCALE GENOMIC DNA]</scope>
    <source>
        <strain evidence="1 2">DSM 25218</strain>
    </source>
</reference>
<comment type="caution">
    <text evidence="1">The sequence shown here is derived from an EMBL/GenBank/DDBJ whole genome shotgun (WGS) entry which is preliminary data.</text>
</comment>
<protein>
    <submittedName>
        <fullName evidence="1">Uncharacterized protein DUF3224</fullName>
    </submittedName>
</protein>
<dbReference type="Pfam" id="PF11528">
    <property type="entry name" value="DUF3224"/>
    <property type="match status" value="1"/>
</dbReference>
<dbReference type="AlphaFoldDB" id="A0A543ACD4"/>
<proteinExistence type="predicted"/>
<keyword evidence="2" id="KW-1185">Reference proteome</keyword>
<dbReference type="InterPro" id="IPR023159">
    <property type="entry name" value="SO1590-like_sf"/>
</dbReference>
<dbReference type="EMBL" id="VFOV01000001">
    <property type="protein sequence ID" value="TQL70229.1"/>
    <property type="molecule type" value="Genomic_DNA"/>
</dbReference>
<name>A0A543ACD4_9ACTN</name>
<dbReference type="SUPFAM" id="SSF159238">
    <property type="entry name" value="SO1590-like"/>
    <property type="match status" value="1"/>
</dbReference>
<accession>A0A543ACD4</accession>
<dbReference type="Gene3D" id="2.40.350.10">
    <property type="entry name" value="SO1590-like"/>
    <property type="match status" value="1"/>
</dbReference>
<dbReference type="RefSeq" id="WP_170225251.1">
    <property type="nucleotide sequence ID" value="NZ_VFOV01000001.1"/>
</dbReference>
<gene>
    <name evidence="1" type="ORF">FB381_4158</name>
</gene>